<dbReference type="OrthoDB" id="10374502at2759"/>
<reference evidence="2" key="1">
    <citation type="submission" date="2022-10" db="EMBL/GenBank/DDBJ databases">
        <authorList>
            <person name="Chen Y."/>
            <person name="Dougan E. K."/>
            <person name="Chan C."/>
            <person name="Rhodes N."/>
            <person name="Thang M."/>
        </authorList>
    </citation>
    <scope>NUCLEOTIDE SEQUENCE</scope>
</reference>
<feature type="transmembrane region" description="Helical" evidence="1">
    <location>
        <begin position="245"/>
        <end position="263"/>
    </location>
</feature>
<dbReference type="EMBL" id="CAMXCT010002835">
    <property type="protein sequence ID" value="CAI4000772.1"/>
    <property type="molecule type" value="Genomic_DNA"/>
</dbReference>
<organism evidence="2">
    <name type="scientific">Cladocopium goreaui</name>
    <dbReference type="NCBI Taxonomy" id="2562237"/>
    <lineage>
        <taxon>Eukaryota</taxon>
        <taxon>Sar</taxon>
        <taxon>Alveolata</taxon>
        <taxon>Dinophyceae</taxon>
        <taxon>Suessiales</taxon>
        <taxon>Symbiodiniaceae</taxon>
        <taxon>Cladocopium</taxon>
    </lineage>
</organism>
<evidence type="ECO:0000256" key="1">
    <source>
        <dbReference type="SAM" id="Phobius"/>
    </source>
</evidence>
<evidence type="ECO:0000313" key="4">
    <source>
        <dbReference type="Proteomes" id="UP001152797"/>
    </source>
</evidence>
<evidence type="ECO:0000313" key="2">
    <source>
        <dbReference type="EMBL" id="CAI4000772.1"/>
    </source>
</evidence>
<dbReference type="AlphaFoldDB" id="A0A9P1CY36"/>
<protein>
    <submittedName>
        <fullName evidence="2">Uncharacterized protein</fullName>
    </submittedName>
</protein>
<feature type="transmembrane region" description="Helical" evidence="1">
    <location>
        <begin position="107"/>
        <end position="124"/>
    </location>
</feature>
<proteinExistence type="predicted"/>
<accession>A0A9P1CY36</accession>
<feature type="transmembrane region" description="Helical" evidence="1">
    <location>
        <begin position="136"/>
        <end position="154"/>
    </location>
</feature>
<feature type="transmembrane region" description="Helical" evidence="1">
    <location>
        <begin position="166"/>
        <end position="185"/>
    </location>
</feature>
<name>A0A9P1CY36_9DINO</name>
<dbReference type="EMBL" id="CAMXCT020002835">
    <property type="protein sequence ID" value="CAL1154147.1"/>
    <property type="molecule type" value="Genomic_DNA"/>
</dbReference>
<keyword evidence="1" id="KW-0472">Membrane</keyword>
<comment type="caution">
    <text evidence="2">The sequence shown here is derived from an EMBL/GenBank/DDBJ whole genome shotgun (WGS) entry which is preliminary data.</text>
</comment>
<sequence length="269" mass="29317">MVRVDSTSRLLEALPTSTSTSVPVTATVAAFIAPAAPLKDSSSPGRKELLLAVKERRRTWSEVQELRQVSQTWAASCMVQPAVRMKVFEEDRQRLNEEALNRWHQQLEGLTLCCGLICLAYLGYHVEPRWPRYWSAYSVGALSSLASGLLGLALEAHRPKEQRQYSVGGIQLIAGLVMALVMPILNSVGMPLAQLAAHHFIASSTLSRLVAGNTARSFASYIALNLWLGAFICQLSWLMVAPTPFVVVLELVMGGLMAVIPASEVDTDG</sequence>
<dbReference type="Proteomes" id="UP001152797">
    <property type="component" value="Unassembled WGS sequence"/>
</dbReference>
<feature type="transmembrane region" description="Helical" evidence="1">
    <location>
        <begin position="218"/>
        <end position="239"/>
    </location>
</feature>
<keyword evidence="1" id="KW-1133">Transmembrane helix</keyword>
<keyword evidence="1" id="KW-0812">Transmembrane</keyword>
<gene>
    <name evidence="2" type="ORF">C1SCF055_LOCUS26866</name>
</gene>
<keyword evidence="4" id="KW-1185">Reference proteome</keyword>
<dbReference type="EMBL" id="CAMXCT030002835">
    <property type="protein sequence ID" value="CAL4788084.1"/>
    <property type="molecule type" value="Genomic_DNA"/>
</dbReference>
<evidence type="ECO:0000313" key="3">
    <source>
        <dbReference type="EMBL" id="CAL4788084.1"/>
    </source>
</evidence>
<reference evidence="3 4" key="2">
    <citation type="submission" date="2024-05" db="EMBL/GenBank/DDBJ databases">
        <authorList>
            <person name="Chen Y."/>
            <person name="Shah S."/>
            <person name="Dougan E. K."/>
            <person name="Thang M."/>
            <person name="Chan C."/>
        </authorList>
    </citation>
    <scope>NUCLEOTIDE SEQUENCE [LARGE SCALE GENOMIC DNA]</scope>
</reference>